<dbReference type="EMBL" id="JBHUPA010000007">
    <property type="protein sequence ID" value="MFD2962760.1"/>
    <property type="molecule type" value="Genomic_DNA"/>
</dbReference>
<proteinExistence type="predicted"/>
<evidence type="ECO:0000313" key="2">
    <source>
        <dbReference type="Proteomes" id="UP001597560"/>
    </source>
</evidence>
<sequence length="281" mass="29752">MANGLMIKLSVAATDNTLPKIPVVLNNGSIVLVDNNKDMVNINSLKSNVDAATSGVVQVPLVNRAADYASALGINTPTVRIDVEYNKKIELSQTTAKGGLHISVGASAGMTSAGAKISIASTIVSYLSANRTHNMFASIWGRTTRAGNVGLQYPLNLGFNANNNFITVNGGQTSSPGRGDLGVDRLGDTLTLGMFKATAAGPFNLRNAEQSDIINPWIMSWSQLMSLPGDFVAPGFIVYRLYLEDLTVSGRTYAQAKADDDALYSYAITGRLAGDTWTNPS</sequence>
<gene>
    <name evidence="1" type="ORF">ACFS6J_13255</name>
</gene>
<comment type="caution">
    <text evidence="1">The sequence shown here is derived from an EMBL/GenBank/DDBJ whole genome shotgun (WGS) entry which is preliminary data.</text>
</comment>
<dbReference type="Proteomes" id="UP001597560">
    <property type="component" value="Unassembled WGS sequence"/>
</dbReference>
<accession>A0ABW6AZV5</accession>
<dbReference type="RefSeq" id="WP_377610992.1">
    <property type="nucleotide sequence ID" value="NZ_JBHUPA010000007.1"/>
</dbReference>
<protein>
    <submittedName>
        <fullName evidence="1">Uncharacterized protein</fullName>
    </submittedName>
</protein>
<organism evidence="1 2">
    <name type="scientific">Olivibacter jilunii</name>
    <dbReference type="NCBI Taxonomy" id="985016"/>
    <lineage>
        <taxon>Bacteria</taxon>
        <taxon>Pseudomonadati</taxon>
        <taxon>Bacteroidota</taxon>
        <taxon>Sphingobacteriia</taxon>
        <taxon>Sphingobacteriales</taxon>
        <taxon>Sphingobacteriaceae</taxon>
        <taxon>Olivibacter</taxon>
    </lineage>
</organism>
<evidence type="ECO:0000313" key="1">
    <source>
        <dbReference type="EMBL" id="MFD2962760.1"/>
    </source>
</evidence>
<name>A0ABW6AZV5_9SPHI</name>
<reference evidence="2" key="1">
    <citation type="journal article" date="2019" name="Int. J. Syst. Evol. Microbiol.">
        <title>The Global Catalogue of Microorganisms (GCM) 10K type strain sequencing project: providing services to taxonomists for standard genome sequencing and annotation.</title>
        <authorList>
            <consortium name="The Broad Institute Genomics Platform"/>
            <consortium name="The Broad Institute Genome Sequencing Center for Infectious Disease"/>
            <person name="Wu L."/>
            <person name="Ma J."/>
        </authorList>
    </citation>
    <scope>NUCLEOTIDE SEQUENCE [LARGE SCALE GENOMIC DNA]</scope>
    <source>
        <strain evidence="2">KCTC 23098</strain>
    </source>
</reference>
<keyword evidence="2" id="KW-1185">Reference proteome</keyword>